<feature type="domain" description="N-acetyltransferase" evidence="1">
    <location>
        <begin position="95"/>
        <end position="258"/>
    </location>
</feature>
<dbReference type="AlphaFoldDB" id="A0A8H5C427"/>
<dbReference type="OrthoDB" id="544277at2759"/>
<accession>A0A8H5C427</accession>
<dbReference type="SUPFAM" id="SSF55729">
    <property type="entry name" value="Acyl-CoA N-acyltransferases (Nat)"/>
    <property type="match status" value="1"/>
</dbReference>
<dbReference type="PROSITE" id="PS51186">
    <property type="entry name" value="GNAT"/>
    <property type="match status" value="1"/>
</dbReference>
<evidence type="ECO:0000259" key="1">
    <source>
        <dbReference type="PROSITE" id="PS51186"/>
    </source>
</evidence>
<protein>
    <recommendedName>
        <fullName evidence="1">N-acetyltransferase domain-containing protein</fullName>
    </recommendedName>
</protein>
<dbReference type="PANTHER" id="PTHR42791:SF1">
    <property type="entry name" value="N-ACETYLTRANSFERASE DOMAIN-CONTAINING PROTEIN"/>
    <property type="match status" value="1"/>
</dbReference>
<dbReference type="InterPro" id="IPR052523">
    <property type="entry name" value="Trichothecene_AcTrans"/>
</dbReference>
<dbReference type="InterPro" id="IPR016181">
    <property type="entry name" value="Acyl_CoA_acyltransferase"/>
</dbReference>
<keyword evidence="3" id="KW-1185">Reference proteome</keyword>
<dbReference type="PANTHER" id="PTHR42791">
    <property type="entry name" value="GNAT FAMILY ACETYLTRANSFERASE"/>
    <property type="match status" value="1"/>
</dbReference>
<dbReference type="GO" id="GO:0016747">
    <property type="term" value="F:acyltransferase activity, transferring groups other than amino-acyl groups"/>
    <property type="evidence" value="ECO:0007669"/>
    <property type="project" value="InterPro"/>
</dbReference>
<dbReference type="EMBL" id="JAACJK010000065">
    <property type="protein sequence ID" value="KAF5334875.1"/>
    <property type="molecule type" value="Genomic_DNA"/>
</dbReference>
<name>A0A8H5C427_9AGAR</name>
<dbReference type="InterPro" id="IPR000182">
    <property type="entry name" value="GNAT_dom"/>
</dbReference>
<evidence type="ECO:0000313" key="2">
    <source>
        <dbReference type="EMBL" id="KAF5334875.1"/>
    </source>
</evidence>
<reference evidence="2 3" key="1">
    <citation type="journal article" date="2020" name="ISME J.">
        <title>Uncovering the hidden diversity of litter-decomposition mechanisms in mushroom-forming fungi.</title>
        <authorList>
            <person name="Floudas D."/>
            <person name="Bentzer J."/>
            <person name="Ahren D."/>
            <person name="Johansson T."/>
            <person name="Persson P."/>
            <person name="Tunlid A."/>
        </authorList>
    </citation>
    <scope>NUCLEOTIDE SEQUENCE [LARGE SCALE GENOMIC DNA]</scope>
    <source>
        <strain evidence="2 3">CBS 175.51</strain>
    </source>
</reference>
<organism evidence="2 3">
    <name type="scientific">Ephemerocybe angulata</name>
    <dbReference type="NCBI Taxonomy" id="980116"/>
    <lineage>
        <taxon>Eukaryota</taxon>
        <taxon>Fungi</taxon>
        <taxon>Dikarya</taxon>
        <taxon>Basidiomycota</taxon>
        <taxon>Agaricomycotina</taxon>
        <taxon>Agaricomycetes</taxon>
        <taxon>Agaricomycetidae</taxon>
        <taxon>Agaricales</taxon>
        <taxon>Agaricineae</taxon>
        <taxon>Psathyrellaceae</taxon>
        <taxon>Ephemerocybe</taxon>
    </lineage>
</organism>
<evidence type="ECO:0000313" key="3">
    <source>
        <dbReference type="Proteomes" id="UP000541558"/>
    </source>
</evidence>
<proteinExistence type="predicted"/>
<dbReference type="Gene3D" id="3.40.630.30">
    <property type="match status" value="1"/>
</dbReference>
<comment type="caution">
    <text evidence="2">The sequence shown here is derived from an EMBL/GenBank/DDBJ whole genome shotgun (WGS) entry which is preliminary data.</text>
</comment>
<sequence>MAATTDNQEEQKARKPYVRLATSDDYPQIIEMGVRAFVADPILLYIGNVQEVQGSVLAPKDERGLRAFIVFVLKSTASRSGRVTVVVLPFDDGSERIVSATYWLPPNKRIENYQLVKLAKDGALPMVKAWGLSGITRMTEHYLDNVHHILVDSFKQRGFQKSDVDSKAWYLTMAMTDPEFQGRGFVSLLMREQFAHAPGGIHILETLTEKNKGLYEHFGFELQKTFYVGEGKVGLDGLPESGESATGVKVYPMIKWGDSV</sequence>
<dbReference type="Proteomes" id="UP000541558">
    <property type="component" value="Unassembled WGS sequence"/>
</dbReference>
<gene>
    <name evidence="2" type="ORF">D9611_009994</name>
</gene>